<organism evidence="2 3">
    <name type="scientific">Klenkia marina</name>
    <dbReference type="NCBI Taxonomy" id="1960309"/>
    <lineage>
        <taxon>Bacteria</taxon>
        <taxon>Bacillati</taxon>
        <taxon>Actinomycetota</taxon>
        <taxon>Actinomycetes</taxon>
        <taxon>Geodermatophilales</taxon>
        <taxon>Geodermatophilaceae</taxon>
        <taxon>Klenkia</taxon>
    </lineage>
</organism>
<reference evidence="3" key="1">
    <citation type="submission" date="2016-10" db="EMBL/GenBank/DDBJ databases">
        <authorList>
            <person name="Varghese N."/>
            <person name="Submissions S."/>
        </authorList>
    </citation>
    <scope>NUCLEOTIDE SEQUENCE [LARGE SCALE GENOMIC DNA]</scope>
    <source>
        <strain evidence="3">DSM 45722</strain>
    </source>
</reference>
<feature type="region of interest" description="Disordered" evidence="1">
    <location>
        <begin position="1"/>
        <end position="20"/>
    </location>
</feature>
<dbReference type="EMBL" id="FMUH01000001">
    <property type="protein sequence ID" value="SCX37942.1"/>
    <property type="molecule type" value="Genomic_DNA"/>
</dbReference>
<protein>
    <recommendedName>
        <fullName evidence="4">Helix-turn-helix domain of resolvase</fullName>
    </recommendedName>
</protein>
<accession>A0A1G4X9W5</accession>
<sequence>MADATAEHGQGSPLRLPQKQAYAEATDEWTRLIRAAYADGHPIADIARAAGVAASSVHYRLKQGDSPT</sequence>
<proteinExistence type="predicted"/>
<evidence type="ECO:0008006" key="4">
    <source>
        <dbReference type="Google" id="ProtNLM"/>
    </source>
</evidence>
<evidence type="ECO:0000313" key="2">
    <source>
        <dbReference type="EMBL" id="SCX37942.1"/>
    </source>
</evidence>
<dbReference type="Proteomes" id="UP000198981">
    <property type="component" value="Unassembled WGS sequence"/>
</dbReference>
<keyword evidence="3" id="KW-1185">Reference proteome</keyword>
<gene>
    <name evidence="2" type="ORF">SAMN03159343_0245</name>
</gene>
<evidence type="ECO:0000313" key="3">
    <source>
        <dbReference type="Proteomes" id="UP000198981"/>
    </source>
</evidence>
<dbReference type="AlphaFoldDB" id="A0A1G4X9W5"/>
<dbReference type="STRING" id="1960309.SAMN03159343_0245"/>
<name>A0A1G4X9W5_9ACTN</name>
<evidence type="ECO:0000256" key="1">
    <source>
        <dbReference type="SAM" id="MobiDB-lite"/>
    </source>
</evidence>